<dbReference type="PANTHER" id="PTHR43776">
    <property type="entry name" value="TRANSPORT ATP-BINDING PROTEIN"/>
    <property type="match status" value="1"/>
</dbReference>
<dbReference type="PROSITE" id="PS50893">
    <property type="entry name" value="ABC_TRANSPORTER_2"/>
    <property type="match status" value="2"/>
</dbReference>
<dbReference type="InterPro" id="IPR003593">
    <property type="entry name" value="AAA+_ATPase"/>
</dbReference>
<feature type="domain" description="ABC transporter" evidence="5">
    <location>
        <begin position="233"/>
        <end position="472"/>
    </location>
</feature>
<dbReference type="SMART" id="SM00382">
    <property type="entry name" value="AAA"/>
    <property type="match status" value="2"/>
</dbReference>
<evidence type="ECO:0000259" key="5">
    <source>
        <dbReference type="PROSITE" id="PS50893"/>
    </source>
</evidence>
<dbReference type="Pfam" id="PF00005">
    <property type="entry name" value="ABC_tran"/>
    <property type="match status" value="2"/>
</dbReference>
<reference evidence="6" key="1">
    <citation type="submission" date="2020-10" db="EMBL/GenBank/DDBJ databases">
        <title>Diversity and distribution of actinomycetes associated with coral in the coast of Hainan.</title>
        <authorList>
            <person name="Li F."/>
        </authorList>
    </citation>
    <scope>NUCLEOTIDE SEQUENCE</scope>
    <source>
        <strain evidence="6">HNM0983</strain>
    </source>
</reference>
<organism evidence="6 7">
    <name type="scientific">Saccharopolyspora montiporae</name>
    <dbReference type="NCBI Taxonomy" id="2781240"/>
    <lineage>
        <taxon>Bacteria</taxon>
        <taxon>Bacillati</taxon>
        <taxon>Actinomycetota</taxon>
        <taxon>Actinomycetes</taxon>
        <taxon>Pseudonocardiales</taxon>
        <taxon>Pseudonocardiaceae</taxon>
        <taxon>Saccharopolyspora</taxon>
    </lineage>
</organism>
<evidence type="ECO:0000313" key="7">
    <source>
        <dbReference type="Proteomes" id="UP000598360"/>
    </source>
</evidence>
<accession>A0A929B9L8</accession>
<comment type="caution">
    <text evidence="6">The sequence shown here is derived from an EMBL/GenBank/DDBJ whole genome shotgun (WGS) entry which is preliminary data.</text>
</comment>
<dbReference type="GO" id="GO:0055085">
    <property type="term" value="P:transmembrane transport"/>
    <property type="evidence" value="ECO:0007669"/>
    <property type="project" value="UniProtKB-ARBA"/>
</dbReference>
<evidence type="ECO:0000256" key="2">
    <source>
        <dbReference type="ARBA" id="ARBA00022448"/>
    </source>
</evidence>
<dbReference type="AlphaFoldDB" id="A0A929B9L8"/>
<feature type="domain" description="ABC transporter" evidence="5">
    <location>
        <begin position="7"/>
        <end position="234"/>
    </location>
</feature>
<dbReference type="InterPro" id="IPR017871">
    <property type="entry name" value="ABC_transporter-like_CS"/>
</dbReference>
<dbReference type="GO" id="GO:0005524">
    <property type="term" value="F:ATP binding"/>
    <property type="evidence" value="ECO:0007669"/>
    <property type="project" value="UniProtKB-KW"/>
</dbReference>
<evidence type="ECO:0000256" key="1">
    <source>
        <dbReference type="ARBA" id="ARBA00005417"/>
    </source>
</evidence>
<dbReference type="EMBL" id="JADEYC010000009">
    <property type="protein sequence ID" value="MBE9373961.1"/>
    <property type="molecule type" value="Genomic_DNA"/>
</dbReference>
<dbReference type="InterPro" id="IPR027417">
    <property type="entry name" value="P-loop_NTPase"/>
</dbReference>
<gene>
    <name evidence="6" type="ORF">IQ251_05820</name>
</gene>
<sequence>MAGEPVIAVRGLSAEVGGRSIVRDVHLDVGAGEVVALLGPSGAGKTTVAAAVAGVDRPGLEVTGAIEVAGRVGYLPQHAAATLNPARRIGAALGEYASLGSGAGRERVAEVLRTAAFDVDGAELAATLRKYPSEFSGGQRTRLALAQVLAVAPDALVLDEPTAGLDALSRADLVRRLAVLRDRGMAVLLVTHDPFVAEELADRALQVCEGELAGPARFPAAAAPPVSAAALSAGRNEVELRGVGVPHRLADVDLQVAAGEVLGVIGASGAGKSSLARCVAGLLEPQRGQVLIGGRRFPRLRKRSRQQLAQVQHVWQESAGSFEPRRPVLDQVAATAVRLRGLDAAAARDEAVELLRELAIAPEQAARHPAGLSGGQLQRAAVARALLAHPRVLICDEVTNGLDQPLSAQILDHIARFRHEHGCAVINISHDVRSQLQRADRVAVVADGRIAEVGTPGELLQDPRSAHLRDLLHAEGLTPAPR</sequence>
<name>A0A929B9L8_9PSEU</name>
<dbReference type="InterPro" id="IPR050319">
    <property type="entry name" value="ABC_transp_ATP-bind"/>
</dbReference>
<evidence type="ECO:0000313" key="6">
    <source>
        <dbReference type="EMBL" id="MBE9373961.1"/>
    </source>
</evidence>
<proteinExistence type="inferred from homology"/>
<comment type="similarity">
    <text evidence="1">Belongs to the ABC transporter superfamily.</text>
</comment>
<evidence type="ECO:0000256" key="4">
    <source>
        <dbReference type="ARBA" id="ARBA00022840"/>
    </source>
</evidence>
<keyword evidence="4 6" id="KW-0067">ATP-binding</keyword>
<dbReference type="Proteomes" id="UP000598360">
    <property type="component" value="Unassembled WGS sequence"/>
</dbReference>
<dbReference type="GO" id="GO:0016887">
    <property type="term" value="F:ATP hydrolysis activity"/>
    <property type="evidence" value="ECO:0007669"/>
    <property type="project" value="InterPro"/>
</dbReference>
<dbReference type="PROSITE" id="PS00211">
    <property type="entry name" value="ABC_TRANSPORTER_1"/>
    <property type="match status" value="2"/>
</dbReference>
<keyword evidence="2" id="KW-0813">Transport</keyword>
<dbReference type="RefSeq" id="WP_193927412.1">
    <property type="nucleotide sequence ID" value="NZ_JADEYC010000009.1"/>
</dbReference>
<keyword evidence="7" id="KW-1185">Reference proteome</keyword>
<dbReference type="PANTHER" id="PTHR43776:SF7">
    <property type="entry name" value="D,D-DIPEPTIDE TRANSPORT ATP-BINDING PROTEIN DDPF-RELATED"/>
    <property type="match status" value="1"/>
</dbReference>
<evidence type="ECO:0000256" key="3">
    <source>
        <dbReference type="ARBA" id="ARBA00022741"/>
    </source>
</evidence>
<keyword evidence="3" id="KW-0547">Nucleotide-binding</keyword>
<dbReference type="SUPFAM" id="SSF52540">
    <property type="entry name" value="P-loop containing nucleoside triphosphate hydrolases"/>
    <property type="match status" value="2"/>
</dbReference>
<protein>
    <submittedName>
        <fullName evidence="6">ABC transporter ATP-binding protein</fullName>
    </submittedName>
</protein>
<dbReference type="InterPro" id="IPR003439">
    <property type="entry name" value="ABC_transporter-like_ATP-bd"/>
</dbReference>
<dbReference type="Gene3D" id="3.40.50.300">
    <property type="entry name" value="P-loop containing nucleotide triphosphate hydrolases"/>
    <property type="match status" value="2"/>
</dbReference>